<evidence type="ECO:0000259" key="1">
    <source>
        <dbReference type="Pfam" id="PF12697"/>
    </source>
</evidence>
<comment type="caution">
    <text evidence="2">The sequence shown here is derived from an EMBL/GenBank/DDBJ whole genome shotgun (WGS) entry which is preliminary data.</text>
</comment>
<dbReference type="PRINTS" id="PR00111">
    <property type="entry name" value="ABHYDROLASE"/>
</dbReference>
<accession>A0A5J5GQJ6</accession>
<evidence type="ECO:0000313" key="3">
    <source>
        <dbReference type="Proteomes" id="UP000326554"/>
    </source>
</evidence>
<organism evidence="2 3">
    <name type="scientific">Histidinibacterium aquaticum</name>
    <dbReference type="NCBI Taxonomy" id="2613962"/>
    <lineage>
        <taxon>Bacteria</taxon>
        <taxon>Pseudomonadati</taxon>
        <taxon>Pseudomonadota</taxon>
        <taxon>Alphaproteobacteria</taxon>
        <taxon>Rhodobacterales</taxon>
        <taxon>Paracoccaceae</taxon>
        <taxon>Histidinibacterium</taxon>
    </lineage>
</organism>
<evidence type="ECO:0000313" key="2">
    <source>
        <dbReference type="EMBL" id="KAA9009844.1"/>
    </source>
</evidence>
<dbReference type="AlphaFoldDB" id="A0A5J5GQJ6"/>
<gene>
    <name evidence="2" type="ORF">F3S47_00810</name>
</gene>
<dbReference type="SUPFAM" id="SSF53474">
    <property type="entry name" value="alpha/beta-Hydrolases"/>
    <property type="match status" value="1"/>
</dbReference>
<dbReference type="Gene3D" id="3.40.50.1820">
    <property type="entry name" value="alpha/beta hydrolase"/>
    <property type="match status" value="1"/>
</dbReference>
<dbReference type="InterPro" id="IPR000073">
    <property type="entry name" value="AB_hydrolase_1"/>
</dbReference>
<protein>
    <submittedName>
        <fullName evidence="2">Alpha/beta fold hydrolase</fullName>
    </submittedName>
</protein>
<dbReference type="EMBL" id="VYQE01000001">
    <property type="protein sequence ID" value="KAA9009844.1"/>
    <property type="molecule type" value="Genomic_DNA"/>
</dbReference>
<dbReference type="InterPro" id="IPR050266">
    <property type="entry name" value="AB_hydrolase_sf"/>
</dbReference>
<dbReference type="InterPro" id="IPR029058">
    <property type="entry name" value="AB_hydrolase_fold"/>
</dbReference>
<keyword evidence="2" id="KW-0378">Hydrolase</keyword>
<dbReference type="Pfam" id="PF12697">
    <property type="entry name" value="Abhydrolase_6"/>
    <property type="match status" value="1"/>
</dbReference>
<sequence>MREPILFLPDAMTDLRLFEPQIAALSGQYAVMSAPLSTCDRIENFASDLLSVLPPRIAVVGQGLGGTVALELVRRAPNRVTRLALVGTSFQPDTPAEATAREPQMVAASAGRFEEIARGFVGQAGYGPGAERVAVQAALLRMALDLGPSVFRTQSRALQKRRDQQPVLRQIAGPVLLLGGRHDKLCPPKRLEFMAELMDSDPPEILEQSGRYPSLEEPQAVTEALRGWLAR</sequence>
<proteinExistence type="predicted"/>
<name>A0A5J5GQJ6_9RHOB</name>
<feature type="domain" description="AB hydrolase-1" evidence="1">
    <location>
        <begin position="38"/>
        <end position="223"/>
    </location>
</feature>
<dbReference type="Proteomes" id="UP000326554">
    <property type="component" value="Unassembled WGS sequence"/>
</dbReference>
<dbReference type="GO" id="GO:0016787">
    <property type="term" value="F:hydrolase activity"/>
    <property type="evidence" value="ECO:0007669"/>
    <property type="project" value="UniProtKB-KW"/>
</dbReference>
<dbReference type="RefSeq" id="WP_150443329.1">
    <property type="nucleotide sequence ID" value="NZ_VYQE01000001.1"/>
</dbReference>
<reference evidence="2 3" key="1">
    <citation type="submission" date="2019-09" db="EMBL/GenBank/DDBJ databases">
        <authorList>
            <person name="Park J.-S."/>
            <person name="Choi H.-J."/>
        </authorList>
    </citation>
    <scope>NUCLEOTIDE SEQUENCE [LARGE SCALE GENOMIC DNA]</scope>
    <source>
        <strain evidence="2 3">176SS1-4</strain>
    </source>
</reference>
<keyword evidence="3" id="KW-1185">Reference proteome</keyword>
<dbReference type="PANTHER" id="PTHR43798">
    <property type="entry name" value="MONOACYLGLYCEROL LIPASE"/>
    <property type="match status" value="1"/>
</dbReference>